<feature type="domain" description="EamA" evidence="3">
    <location>
        <begin position="183"/>
        <end position="313"/>
    </location>
</feature>
<comment type="similarity">
    <text evidence="1">Belongs to the EamA transporter family.</text>
</comment>
<feature type="transmembrane region" description="Helical" evidence="2">
    <location>
        <begin position="241"/>
        <end position="261"/>
    </location>
</feature>
<evidence type="ECO:0000313" key="4">
    <source>
        <dbReference type="EMBL" id="CAA9436245.1"/>
    </source>
</evidence>
<feature type="transmembrane region" description="Helical" evidence="2">
    <location>
        <begin position="182"/>
        <end position="199"/>
    </location>
</feature>
<feature type="transmembrane region" description="Helical" evidence="2">
    <location>
        <begin position="211"/>
        <end position="229"/>
    </location>
</feature>
<reference evidence="4" key="1">
    <citation type="submission" date="2020-02" db="EMBL/GenBank/DDBJ databases">
        <authorList>
            <person name="Meier V. D."/>
        </authorList>
    </citation>
    <scope>NUCLEOTIDE SEQUENCE</scope>
    <source>
        <strain evidence="4">AVDCRST_MAG55</strain>
    </source>
</reference>
<evidence type="ECO:0000256" key="2">
    <source>
        <dbReference type="SAM" id="Phobius"/>
    </source>
</evidence>
<protein>
    <recommendedName>
        <fullName evidence="3">EamA domain-containing protein</fullName>
    </recommendedName>
</protein>
<dbReference type="EMBL" id="CADCUZ010000153">
    <property type="protein sequence ID" value="CAA9436245.1"/>
    <property type="molecule type" value="Genomic_DNA"/>
</dbReference>
<feature type="transmembrane region" description="Helical" evidence="2">
    <location>
        <begin position="122"/>
        <end position="145"/>
    </location>
</feature>
<feature type="transmembrane region" description="Helical" evidence="2">
    <location>
        <begin position="29"/>
        <end position="50"/>
    </location>
</feature>
<accession>A0A6J4Q858</accession>
<keyword evidence="2" id="KW-1133">Transmembrane helix</keyword>
<dbReference type="PANTHER" id="PTHR22911">
    <property type="entry name" value="ACYL-MALONYL CONDENSING ENZYME-RELATED"/>
    <property type="match status" value="1"/>
</dbReference>
<feature type="transmembrane region" description="Helical" evidence="2">
    <location>
        <begin position="152"/>
        <end position="170"/>
    </location>
</feature>
<keyword evidence="2" id="KW-0812">Transmembrane</keyword>
<dbReference type="Pfam" id="PF00892">
    <property type="entry name" value="EamA"/>
    <property type="match status" value="2"/>
</dbReference>
<evidence type="ECO:0000259" key="3">
    <source>
        <dbReference type="Pfam" id="PF00892"/>
    </source>
</evidence>
<dbReference type="AlphaFoldDB" id="A0A6J4Q858"/>
<feature type="transmembrane region" description="Helical" evidence="2">
    <location>
        <begin position="273"/>
        <end position="292"/>
    </location>
</feature>
<dbReference type="InterPro" id="IPR037185">
    <property type="entry name" value="EmrE-like"/>
</dbReference>
<dbReference type="PANTHER" id="PTHR22911:SF79">
    <property type="entry name" value="MOBA-LIKE NTP TRANSFERASE DOMAIN-CONTAINING PROTEIN"/>
    <property type="match status" value="1"/>
</dbReference>
<dbReference type="SUPFAM" id="SSF103481">
    <property type="entry name" value="Multidrug resistance efflux transporter EmrE"/>
    <property type="match status" value="2"/>
</dbReference>
<evidence type="ECO:0000256" key="1">
    <source>
        <dbReference type="ARBA" id="ARBA00007362"/>
    </source>
</evidence>
<name>A0A6J4Q858_9ACTN</name>
<feature type="transmembrane region" description="Helical" evidence="2">
    <location>
        <begin position="65"/>
        <end position="84"/>
    </location>
</feature>
<sequence>MTRLRRGGACRITTACARDTGGNLHGTRYVLIGALAILAAASTWGTLGIFSKMLYAEGVSFESLVAFRATVGWLAVMLFLLATDGARRLRVAGRDLVFLLPLGVVGIGLFYLFYFYTVRESAVGTAAVLLYSSPAFVVVLAWLFLGEGLGPAKLISLGLTVGGVFLVAGAYDPANLDVTPTVLVTGLLAGLTYGLYSIFGRPVAGRLGSAVILSYALFFGAVLLLLAAIPTLRTLVGLPLGSYALLVMLAVVHTALAFAFYTFGLGRLGAGRAAIVATVEPVAAGALGTVLLGEELTAPKVVGAALVISGAVLAQIRFGKTGRTRRSM</sequence>
<keyword evidence="2" id="KW-0472">Membrane</keyword>
<proteinExistence type="inferred from homology"/>
<feature type="transmembrane region" description="Helical" evidence="2">
    <location>
        <begin position="298"/>
        <end position="318"/>
    </location>
</feature>
<dbReference type="InterPro" id="IPR000620">
    <property type="entry name" value="EamA_dom"/>
</dbReference>
<dbReference type="Gene3D" id="1.10.3730.20">
    <property type="match status" value="2"/>
</dbReference>
<dbReference type="GO" id="GO:0016020">
    <property type="term" value="C:membrane"/>
    <property type="evidence" value="ECO:0007669"/>
    <property type="project" value="InterPro"/>
</dbReference>
<feature type="transmembrane region" description="Helical" evidence="2">
    <location>
        <begin position="96"/>
        <end position="116"/>
    </location>
</feature>
<gene>
    <name evidence="4" type="ORF">AVDCRST_MAG55-3044</name>
</gene>
<organism evidence="4">
    <name type="scientific">uncultured Rubrobacteraceae bacterium</name>
    <dbReference type="NCBI Taxonomy" id="349277"/>
    <lineage>
        <taxon>Bacteria</taxon>
        <taxon>Bacillati</taxon>
        <taxon>Actinomycetota</taxon>
        <taxon>Rubrobacteria</taxon>
        <taxon>Rubrobacterales</taxon>
        <taxon>Rubrobacteraceae</taxon>
        <taxon>environmental samples</taxon>
    </lineage>
</organism>
<feature type="domain" description="EamA" evidence="3">
    <location>
        <begin position="32"/>
        <end position="167"/>
    </location>
</feature>